<evidence type="ECO:0000256" key="2">
    <source>
        <dbReference type="SAM" id="Phobius"/>
    </source>
</evidence>
<gene>
    <name evidence="3" type="ORF">C5745_12265</name>
</gene>
<keyword evidence="4" id="KW-1185">Reference proteome</keyword>
<feature type="transmembrane region" description="Helical" evidence="2">
    <location>
        <begin position="35"/>
        <end position="51"/>
    </location>
</feature>
<evidence type="ECO:0000313" key="4">
    <source>
        <dbReference type="Proteomes" id="UP000239711"/>
    </source>
</evidence>
<feature type="transmembrane region" description="Helical" evidence="2">
    <location>
        <begin position="226"/>
        <end position="245"/>
    </location>
</feature>
<feature type="transmembrane region" description="Helical" evidence="2">
    <location>
        <begin position="89"/>
        <end position="107"/>
    </location>
</feature>
<dbReference type="OrthoDB" id="9790659at2"/>
<dbReference type="EMBL" id="PVBQ01000008">
    <property type="protein sequence ID" value="PRD47218.1"/>
    <property type="molecule type" value="Genomic_DNA"/>
</dbReference>
<keyword evidence="2" id="KW-0472">Membrane</keyword>
<sequence>MINFIRFFDLHQGEDKKETVLESVVTNISFRGSNAWILACAIVIASIGLNVNSTAVIIGAMLISPLMGPIVGAGFALGTFDFPLLKKSIKNLLIATGISLVVSFLYFTLSPFKEAQSELLARISPNIYDVLIAFFGGVVGVIAITRVNKGNPIPGVAIATALMPPLCTAGYGLAIGNLSYFAGALYLYIINCVFICLATFVIVKYLRYPKMHYVDKQREKRITQMITVITLVLVGPSLYFAYTMIQQRKYTNKVELFIQQELTEKGYTIIYERLLQNRSPKQLELAFLAKKFSNREIDALSQSMKSFGIENTELVIRQDSLDIRSSILNEINQRNISVNEKDLTIRALNNKLASYELDNGRLQSDLSILFPEIEDYSIGVQSRYVDADSISKHIAFIYATKESLAEEQANKLRQWVKNQFPLDSINLIQRRITQD</sequence>
<name>A0A2S9J356_9SPHI</name>
<dbReference type="PANTHER" id="PTHR20992">
    <property type="entry name" value="AT15442P-RELATED"/>
    <property type="match status" value="1"/>
</dbReference>
<feature type="coiled-coil region" evidence="1">
    <location>
        <begin position="338"/>
        <end position="365"/>
    </location>
</feature>
<keyword evidence="2" id="KW-0812">Transmembrane</keyword>
<dbReference type="InterPro" id="IPR005240">
    <property type="entry name" value="DUF389"/>
</dbReference>
<feature type="transmembrane region" description="Helical" evidence="2">
    <location>
        <begin position="156"/>
        <end position="179"/>
    </location>
</feature>
<evidence type="ECO:0000313" key="3">
    <source>
        <dbReference type="EMBL" id="PRD47218.1"/>
    </source>
</evidence>
<keyword evidence="2" id="KW-1133">Transmembrane helix</keyword>
<proteinExistence type="predicted"/>
<dbReference type="PANTHER" id="PTHR20992:SF9">
    <property type="entry name" value="AT15442P-RELATED"/>
    <property type="match status" value="1"/>
</dbReference>
<evidence type="ECO:0000256" key="1">
    <source>
        <dbReference type="SAM" id="Coils"/>
    </source>
</evidence>
<keyword evidence="1" id="KW-0175">Coiled coil</keyword>
<dbReference type="NCBIfam" id="TIGR00341">
    <property type="entry name" value="TIGR00341 family protein"/>
    <property type="match status" value="1"/>
</dbReference>
<reference evidence="3 4" key="1">
    <citation type="submission" date="2018-02" db="EMBL/GenBank/DDBJ databases">
        <title>The draft genome of Sphingobacterium sp. 5JN-11.</title>
        <authorList>
            <person name="Liu L."/>
            <person name="Li L."/>
            <person name="Liang L."/>
            <person name="Zhang X."/>
            <person name="Wang T."/>
        </authorList>
    </citation>
    <scope>NUCLEOTIDE SEQUENCE [LARGE SCALE GENOMIC DNA]</scope>
    <source>
        <strain evidence="3 4">5JN-11</strain>
    </source>
</reference>
<feature type="transmembrane region" description="Helical" evidence="2">
    <location>
        <begin position="127"/>
        <end position="144"/>
    </location>
</feature>
<dbReference type="AlphaFoldDB" id="A0A2S9J356"/>
<dbReference type="Pfam" id="PF04087">
    <property type="entry name" value="DUF389"/>
    <property type="match status" value="1"/>
</dbReference>
<feature type="transmembrane region" description="Helical" evidence="2">
    <location>
        <begin position="57"/>
        <end position="77"/>
    </location>
</feature>
<dbReference type="Proteomes" id="UP000239711">
    <property type="component" value="Unassembled WGS sequence"/>
</dbReference>
<organism evidence="3 4">
    <name type="scientific">Sphingobacterium haloxyli</name>
    <dbReference type="NCBI Taxonomy" id="2100533"/>
    <lineage>
        <taxon>Bacteria</taxon>
        <taxon>Pseudomonadati</taxon>
        <taxon>Bacteroidota</taxon>
        <taxon>Sphingobacteriia</taxon>
        <taxon>Sphingobacteriales</taxon>
        <taxon>Sphingobacteriaceae</taxon>
        <taxon>Sphingobacterium</taxon>
    </lineage>
</organism>
<comment type="caution">
    <text evidence="3">The sequence shown here is derived from an EMBL/GenBank/DDBJ whole genome shotgun (WGS) entry which is preliminary data.</text>
</comment>
<accession>A0A2S9J356</accession>
<feature type="transmembrane region" description="Helical" evidence="2">
    <location>
        <begin position="185"/>
        <end position="206"/>
    </location>
</feature>
<protein>
    <submittedName>
        <fullName evidence="3">TIGR00341 family protein</fullName>
    </submittedName>
</protein>